<dbReference type="InterPro" id="IPR000863">
    <property type="entry name" value="Sulfotransferase_dom"/>
</dbReference>
<proteinExistence type="inferred from homology"/>
<comment type="caution">
    <text evidence="5">The sequence shown here is derived from an EMBL/GenBank/DDBJ whole genome shotgun (WGS) entry which is preliminary data.</text>
</comment>
<dbReference type="AlphaFoldDB" id="A0A6A3C4Z6"/>
<dbReference type="Proteomes" id="UP000436088">
    <property type="component" value="Unassembled WGS sequence"/>
</dbReference>
<dbReference type="Gene3D" id="3.40.50.300">
    <property type="entry name" value="P-loop containing nucleotide triphosphate hydrolases"/>
    <property type="match status" value="1"/>
</dbReference>
<evidence type="ECO:0000313" key="6">
    <source>
        <dbReference type="Proteomes" id="UP000436088"/>
    </source>
</evidence>
<evidence type="ECO:0000313" key="5">
    <source>
        <dbReference type="EMBL" id="KAE8723874.1"/>
    </source>
</evidence>
<dbReference type="Pfam" id="PF00685">
    <property type="entry name" value="Sulfotransfer_1"/>
    <property type="match status" value="1"/>
</dbReference>
<keyword evidence="6" id="KW-1185">Reference proteome</keyword>
<protein>
    <recommendedName>
        <fullName evidence="3">Sulfotransferase</fullName>
        <ecNumber evidence="3">2.8.2.-</ecNumber>
    </recommendedName>
</protein>
<organism evidence="5 6">
    <name type="scientific">Hibiscus syriacus</name>
    <name type="common">Rose of Sharon</name>
    <dbReference type="NCBI Taxonomy" id="106335"/>
    <lineage>
        <taxon>Eukaryota</taxon>
        <taxon>Viridiplantae</taxon>
        <taxon>Streptophyta</taxon>
        <taxon>Embryophyta</taxon>
        <taxon>Tracheophyta</taxon>
        <taxon>Spermatophyta</taxon>
        <taxon>Magnoliopsida</taxon>
        <taxon>eudicotyledons</taxon>
        <taxon>Gunneridae</taxon>
        <taxon>Pentapetalae</taxon>
        <taxon>rosids</taxon>
        <taxon>malvids</taxon>
        <taxon>Malvales</taxon>
        <taxon>Malvaceae</taxon>
        <taxon>Malvoideae</taxon>
        <taxon>Hibiscus</taxon>
    </lineage>
</organism>
<dbReference type="GO" id="GO:0008146">
    <property type="term" value="F:sulfotransferase activity"/>
    <property type="evidence" value="ECO:0007669"/>
    <property type="project" value="InterPro"/>
</dbReference>
<evidence type="ECO:0000256" key="2">
    <source>
        <dbReference type="ARBA" id="ARBA00022679"/>
    </source>
</evidence>
<reference evidence="5" key="1">
    <citation type="submission" date="2019-09" db="EMBL/GenBank/DDBJ databases">
        <title>Draft genome information of white flower Hibiscus syriacus.</title>
        <authorList>
            <person name="Kim Y.-M."/>
        </authorList>
    </citation>
    <scope>NUCLEOTIDE SEQUENCE [LARGE SCALE GENOMIC DNA]</scope>
    <source>
        <strain evidence="5">YM2019G1</strain>
    </source>
</reference>
<name>A0A6A3C4Z6_HIBSY</name>
<sequence length="224" mass="25653">MDTAEISKAKPVSLTQEADKSWDDELQQLVQTLLKEEGWFRGTSLYLYQGCWFSAAPAGGLKAVISFQRHFQALIPMLSSPLPKMRHYLAQGLDFLHLASRDNPMKLLFLRYEDLKEDIVSQVKQLAMFLGVPFTEEEEEEKQGVVKEIAKICSFDYLKELEVNRKGIDEAFGIPHENYFRKGEVGDWRNYLTPTIIGYLEKLMQEELGNSGFAFKLSSKTSKV</sequence>
<dbReference type="InterPro" id="IPR027417">
    <property type="entry name" value="P-loop_NTPase"/>
</dbReference>
<dbReference type="SUPFAM" id="SSF52540">
    <property type="entry name" value="P-loop containing nucleoside triphosphate hydrolases"/>
    <property type="match status" value="1"/>
</dbReference>
<comment type="similarity">
    <text evidence="1 3">Belongs to the sulfotransferase 1 family.</text>
</comment>
<evidence type="ECO:0000256" key="3">
    <source>
        <dbReference type="RuleBase" id="RU361155"/>
    </source>
</evidence>
<feature type="domain" description="Sulfotransferase" evidence="4">
    <location>
        <begin position="100"/>
        <end position="211"/>
    </location>
</feature>
<accession>A0A6A3C4Z6</accession>
<evidence type="ECO:0000259" key="4">
    <source>
        <dbReference type="Pfam" id="PF00685"/>
    </source>
</evidence>
<dbReference type="PANTHER" id="PTHR11783">
    <property type="entry name" value="SULFOTRANSFERASE SULT"/>
    <property type="match status" value="1"/>
</dbReference>
<dbReference type="EC" id="2.8.2.-" evidence="3"/>
<dbReference type="EMBL" id="VEPZ02000503">
    <property type="protein sequence ID" value="KAE8723874.1"/>
    <property type="molecule type" value="Genomic_DNA"/>
</dbReference>
<evidence type="ECO:0000256" key="1">
    <source>
        <dbReference type="ARBA" id="ARBA00005771"/>
    </source>
</evidence>
<keyword evidence="2 3" id="KW-0808">Transferase</keyword>
<gene>
    <name evidence="5" type="ORF">F3Y22_tig00011718pilonHSYRG00205</name>
</gene>